<reference evidence="1 2" key="1">
    <citation type="journal article" date="2015" name="Nature">
        <title>rRNA introns, odd ribosomes, and small enigmatic genomes across a large radiation of phyla.</title>
        <authorList>
            <person name="Brown C.T."/>
            <person name="Hug L.A."/>
            <person name="Thomas B.C."/>
            <person name="Sharon I."/>
            <person name="Castelle C.J."/>
            <person name="Singh A."/>
            <person name="Wilkins M.J."/>
            <person name="Williams K.H."/>
            <person name="Banfield J.F."/>
        </authorList>
    </citation>
    <scope>NUCLEOTIDE SEQUENCE [LARGE SCALE GENOMIC DNA]</scope>
</reference>
<evidence type="ECO:0000313" key="1">
    <source>
        <dbReference type="EMBL" id="KKU85772.1"/>
    </source>
</evidence>
<sequence length="143" mass="16173">MEKQLLTEYRCACGKLLFKGLILVSVVEIKCKRCGVVKVFDTIHGRPLLFTFILDTKGVIVDACRTARTLYAADIFSSGTHITSLFPTVRDAPWNSEKEELYIIPRHVLTLKDCPSFPVETSIMPHYGEDNALDGYRAYSVKR</sequence>
<organism evidence="1 2">
    <name type="scientific">Candidatus Gottesmanbacteria bacterium GW2011_GWA2_47_9</name>
    <dbReference type="NCBI Taxonomy" id="1618445"/>
    <lineage>
        <taxon>Bacteria</taxon>
        <taxon>Candidatus Gottesmaniibacteriota</taxon>
    </lineage>
</organism>
<protein>
    <submittedName>
        <fullName evidence="1">Uncharacterized protein</fullName>
    </submittedName>
</protein>
<proteinExistence type="predicted"/>
<dbReference type="Proteomes" id="UP000034739">
    <property type="component" value="Unassembled WGS sequence"/>
</dbReference>
<dbReference type="AlphaFoldDB" id="A0A0G1TV95"/>
<accession>A0A0G1TV95</accession>
<name>A0A0G1TV95_9BACT</name>
<dbReference type="EMBL" id="LCOY01000069">
    <property type="protein sequence ID" value="KKU85772.1"/>
    <property type="molecule type" value="Genomic_DNA"/>
</dbReference>
<evidence type="ECO:0000313" key="2">
    <source>
        <dbReference type="Proteomes" id="UP000034739"/>
    </source>
</evidence>
<comment type="caution">
    <text evidence="1">The sequence shown here is derived from an EMBL/GenBank/DDBJ whole genome shotgun (WGS) entry which is preliminary data.</text>
</comment>
<gene>
    <name evidence="1" type="ORF">UY16_C0069G0006</name>
</gene>